<gene>
    <name evidence="3" type="ORF">SAMN05421547_1155</name>
</gene>
<evidence type="ECO:0000313" key="3">
    <source>
        <dbReference type="EMBL" id="SDZ22165.1"/>
    </source>
</evidence>
<protein>
    <recommendedName>
        <fullName evidence="2">YgjP-like metallopeptidase domain-containing protein</fullName>
    </recommendedName>
</protein>
<dbReference type="GeneID" id="94693586"/>
<sequence length="203" mass="23344">MAAQASTPKYSGAVTETVRRQREQRREVAGGALPLPYLSAYPAALQSQVRGWLADDKAEAWLLRKHPEAHAVRTDKSLYDYVDALKGRHLRNAGTLNKVAYDGRIHVVHNALGLHTRRTVVQGSRLNARHEIRIGALFKQAPEAFLRMIVVHELAHLREPDHDKAFYQLCTHMEPDYHQLEFELRLYLSWMDHSGRRLWQAQP</sequence>
<dbReference type="RefSeq" id="WP_017407253.1">
    <property type="nucleotide sequence ID" value="NZ_CP141274.1"/>
</dbReference>
<evidence type="ECO:0000259" key="2">
    <source>
        <dbReference type="Pfam" id="PF01863"/>
    </source>
</evidence>
<dbReference type="Pfam" id="PF01863">
    <property type="entry name" value="YgjP-like"/>
    <property type="match status" value="1"/>
</dbReference>
<evidence type="ECO:0000313" key="4">
    <source>
        <dbReference type="Proteomes" id="UP000183417"/>
    </source>
</evidence>
<evidence type="ECO:0000256" key="1">
    <source>
        <dbReference type="SAM" id="MobiDB-lite"/>
    </source>
</evidence>
<dbReference type="PANTHER" id="PTHR30399:SF1">
    <property type="entry name" value="UTP PYROPHOSPHATASE"/>
    <property type="match status" value="1"/>
</dbReference>
<dbReference type="InterPro" id="IPR053136">
    <property type="entry name" value="UTP_pyrophosphatase-like"/>
</dbReference>
<feature type="region of interest" description="Disordered" evidence="1">
    <location>
        <begin position="1"/>
        <end position="25"/>
    </location>
</feature>
<dbReference type="EMBL" id="FNPE01000015">
    <property type="protein sequence ID" value="SDZ22165.1"/>
    <property type="molecule type" value="Genomic_DNA"/>
</dbReference>
<dbReference type="CDD" id="cd07344">
    <property type="entry name" value="M48_yhfN_like"/>
    <property type="match status" value="1"/>
</dbReference>
<dbReference type="InterPro" id="IPR002725">
    <property type="entry name" value="YgjP-like_metallopeptidase"/>
</dbReference>
<dbReference type="Gene3D" id="3.30.2010.10">
    <property type="entry name" value="Metalloproteases ('zincins'), catalytic domain"/>
    <property type="match status" value="1"/>
</dbReference>
<proteinExistence type="predicted"/>
<dbReference type="Proteomes" id="UP000183417">
    <property type="component" value="Unassembled WGS sequence"/>
</dbReference>
<reference evidence="3 4" key="1">
    <citation type="submission" date="2016-10" db="EMBL/GenBank/DDBJ databases">
        <authorList>
            <person name="de Groot N.N."/>
        </authorList>
    </citation>
    <scope>NUCLEOTIDE SEQUENCE [LARGE SCALE GENOMIC DNA]</scope>
    <source>
        <strain evidence="3 4">LMG 24775</strain>
    </source>
</reference>
<feature type="domain" description="YgjP-like metallopeptidase" evidence="2">
    <location>
        <begin position="123"/>
        <end position="185"/>
    </location>
</feature>
<accession>A0A1H3RA30</accession>
<organism evidence="3 4">
    <name type="scientific">Delftia lacustris</name>
    <dbReference type="NCBI Taxonomy" id="558537"/>
    <lineage>
        <taxon>Bacteria</taxon>
        <taxon>Pseudomonadati</taxon>
        <taxon>Pseudomonadota</taxon>
        <taxon>Betaproteobacteria</taxon>
        <taxon>Burkholderiales</taxon>
        <taxon>Comamonadaceae</taxon>
        <taxon>Delftia</taxon>
    </lineage>
</organism>
<dbReference type="PANTHER" id="PTHR30399">
    <property type="entry name" value="UNCHARACTERIZED PROTEIN YGJP"/>
    <property type="match status" value="1"/>
</dbReference>
<dbReference type="AlphaFoldDB" id="A0A1H3RA30"/>
<name>A0A1H3RA30_9BURK</name>